<sequence>MPDAPGPQRGRLLMIAFGSIVGLTVLGYFWLWVTFNAIPTQEEMRRLLRDAEMVEVFQWRDDQPVRWIRFKDPRHWSGLADKLTFREKFWRFSSPPDEAVVVQTLVDDDRTIAWEVRDGDEAIHLRKAVRWYRMPIEPGLADEVRRLLVEHGKDLDPNQDTSPSGAPTR</sequence>
<dbReference type="KEGG" id="knv:Pan216_02660"/>
<proteinExistence type="predicted"/>
<keyword evidence="3" id="KW-1185">Reference proteome</keyword>
<evidence type="ECO:0000256" key="1">
    <source>
        <dbReference type="SAM" id="Phobius"/>
    </source>
</evidence>
<keyword evidence="1" id="KW-0812">Transmembrane</keyword>
<dbReference type="AlphaFoldDB" id="A0A518AXI6"/>
<evidence type="ECO:0000313" key="3">
    <source>
        <dbReference type="Proteomes" id="UP000317093"/>
    </source>
</evidence>
<name>A0A518AXI6_9BACT</name>
<organism evidence="2 3">
    <name type="scientific">Kolteria novifilia</name>
    <dbReference type="NCBI Taxonomy" id="2527975"/>
    <lineage>
        <taxon>Bacteria</taxon>
        <taxon>Pseudomonadati</taxon>
        <taxon>Planctomycetota</taxon>
        <taxon>Planctomycetia</taxon>
        <taxon>Kolteriales</taxon>
        <taxon>Kolteriaceae</taxon>
        <taxon>Kolteria</taxon>
    </lineage>
</organism>
<dbReference type="Proteomes" id="UP000317093">
    <property type="component" value="Chromosome"/>
</dbReference>
<protein>
    <submittedName>
        <fullName evidence="2">Uncharacterized protein</fullName>
    </submittedName>
</protein>
<feature type="transmembrane region" description="Helical" evidence="1">
    <location>
        <begin position="12"/>
        <end position="33"/>
    </location>
</feature>
<evidence type="ECO:0000313" key="2">
    <source>
        <dbReference type="EMBL" id="QDU59438.1"/>
    </source>
</evidence>
<keyword evidence="1" id="KW-0472">Membrane</keyword>
<dbReference type="EMBL" id="CP036279">
    <property type="protein sequence ID" value="QDU59438.1"/>
    <property type="molecule type" value="Genomic_DNA"/>
</dbReference>
<keyword evidence="1" id="KW-1133">Transmembrane helix</keyword>
<gene>
    <name evidence="2" type="ORF">Pan216_02660</name>
</gene>
<reference evidence="2 3" key="1">
    <citation type="submission" date="2019-02" db="EMBL/GenBank/DDBJ databases">
        <title>Deep-cultivation of Planctomycetes and their phenomic and genomic characterization uncovers novel biology.</title>
        <authorList>
            <person name="Wiegand S."/>
            <person name="Jogler M."/>
            <person name="Boedeker C."/>
            <person name="Pinto D."/>
            <person name="Vollmers J."/>
            <person name="Rivas-Marin E."/>
            <person name="Kohn T."/>
            <person name="Peeters S.H."/>
            <person name="Heuer A."/>
            <person name="Rast P."/>
            <person name="Oberbeckmann S."/>
            <person name="Bunk B."/>
            <person name="Jeske O."/>
            <person name="Meyerdierks A."/>
            <person name="Storesund J.E."/>
            <person name="Kallscheuer N."/>
            <person name="Luecker S."/>
            <person name="Lage O.M."/>
            <person name="Pohl T."/>
            <person name="Merkel B.J."/>
            <person name="Hornburger P."/>
            <person name="Mueller R.-W."/>
            <person name="Bruemmer F."/>
            <person name="Labrenz M."/>
            <person name="Spormann A.M."/>
            <person name="Op den Camp H."/>
            <person name="Overmann J."/>
            <person name="Amann R."/>
            <person name="Jetten M.S.M."/>
            <person name="Mascher T."/>
            <person name="Medema M.H."/>
            <person name="Devos D.P."/>
            <person name="Kaster A.-K."/>
            <person name="Ovreas L."/>
            <person name="Rohde M."/>
            <person name="Galperin M.Y."/>
            <person name="Jogler C."/>
        </authorList>
    </citation>
    <scope>NUCLEOTIDE SEQUENCE [LARGE SCALE GENOMIC DNA]</scope>
    <source>
        <strain evidence="2 3">Pan216</strain>
    </source>
</reference>
<dbReference type="RefSeq" id="WP_145253709.1">
    <property type="nucleotide sequence ID" value="NZ_CP036279.1"/>
</dbReference>
<accession>A0A518AXI6</accession>